<dbReference type="GO" id="GO:0005886">
    <property type="term" value="C:plasma membrane"/>
    <property type="evidence" value="ECO:0007669"/>
    <property type="project" value="UniProtKB-SubCell"/>
</dbReference>
<evidence type="ECO:0000256" key="3">
    <source>
        <dbReference type="ARBA" id="ARBA00022519"/>
    </source>
</evidence>
<dbReference type="EMBL" id="JABZSJ010000025">
    <property type="protein sequence ID" value="MBF1384343.1"/>
    <property type="molecule type" value="Genomic_DNA"/>
</dbReference>
<evidence type="ECO:0000256" key="5">
    <source>
        <dbReference type="ARBA" id="ARBA00023136"/>
    </source>
</evidence>
<keyword evidence="7" id="KW-0812">Transmembrane</keyword>
<keyword evidence="7" id="KW-1133">Transmembrane helix</keyword>
<keyword evidence="6 8" id="KW-0012">Acyltransferase</keyword>
<dbReference type="GO" id="GO:0016746">
    <property type="term" value="F:acyltransferase activity"/>
    <property type="evidence" value="ECO:0007669"/>
    <property type="project" value="UniProtKB-KW"/>
</dbReference>
<accession>A0A930HME8</accession>
<evidence type="ECO:0000256" key="1">
    <source>
        <dbReference type="ARBA" id="ARBA00004533"/>
    </source>
</evidence>
<sequence>MHRLLIGSLRWLDVRLLYTFTSLFVIPVCLLLNTNYSRTSAYRYFRCRHGYGRLRSAWSTYVNHCLFAQVVIDRFVVYAGKRFKVEIEGYEHFQQLETEEKGFMIFSSHVGCYEVAGYSLTSKTKRFNALVFGGEKASVMEGRQEILTHHNIRMIPVMEDMSHLFLVNEALDNNEIVSMPADRIIGPIRTITSKFLGDEARFPVGPFSVATMKGQDVLAVNVVKISVKSYKVYVTKLNYDKLAPRKQQIQLLAESYVKELEHRVRQYPLQWYNFYDFWRK</sequence>
<dbReference type="CDD" id="cd07984">
    <property type="entry name" value="LPLAT_LABLAT-like"/>
    <property type="match status" value="1"/>
</dbReference>
<dbReference type="GO" id="GO:0009247">
    <property type="term" value="P:glycolipid biosynthetic process"/>
    <property type="evidence" value="ECO:0007669"/>
    <property type="project" value="UniProtKB-ARBA"/>
</dbReference>
<evidence type="ECO:0000256" key="2">
    <source>
        <dbReference type="ARBA" id="ARBA00022475"/>
    </source>
</evidence>
<organism evidence="8 9">
    <name type="scientific">Prevotella aurantiaca</name>
    <dbReference type="NCBI Taxonomy" id="596085"/>
    <lineage>
        <taxon>Bacteria</taxon>
        <taxon>Pseudomonadati</taxon>
        <taxon>Bacteroidota</taxon>
        <taxon>Bacteroidia</taxon>
        <taxon>Bacteroidales</taxon>
        <taxon>Prevotellaceae</taxon>
        <taxon>Prevotella</taxon>
    </lineage>
</organism>
<keyword evidence="3" id="KW-0997">Cell inner membrane</keyword>
<evidence type="ECO:0000256" key="7">
    <source>
        <dbReference type="SAM" id="Phobius"/>
    </source>
</evidence>
<gene>
    <name evidence="8" type="ORF">HXN26_05750</name>
</gene>
<reference evidence="8" key="1">
    <citation type="submission" date="2020-04" db="EMBL/GenBank/DDBJ databases">
        <title>Deep metagenomics examines the oral microbiome during advanced dental caries in children, revealing novel taxa and co-occurrences with host molecules.</title>
        <authorList>
            <person name="Baker J.L."/>
            <person name="Morton J.T."/>
            <person name="Dinis M."/>
            <person name="Alvarez R."/>
            <person name="Tran N.C."/>
            <person name="Knight R."/>
            <person name="Edlund A."/>
        </authorList>
    </citation>
    <scope>NUCLEOTIDE SEQUENCE</scope>
    <source>
        <strain evidence="8">JCVI_44_bin.5</strain>
    </source>
</reference>
<proteinExistence type="predicted"/>
<dbReference type="AlphaFoldDB" id="A0A930HME8"/>
<dbReference type="PANTHER" id="PTHR30606">
    <property type="entry name" value="LIPID A BIOSYNTHESIS LAUROYL ACYLTRANSFERASE"/>
    <property type="match status" value="1"/>
</dbReference>
<dbReference type="InterPro" id="IPR004960">
    <property type="entry name" value="LipA_acyltrans"/>
</dbReference>
<keyword evidence="5 7" id="KW-0472">Membrane</keyword>
<feature type="transmembrane region" description="Helical" evidence="7">
    <location>
        <begin position="16"/>
        <end position="36"/>
    </location>
</feature>
<evidence type="ECO:0000256" key="6">
    <source>
        <dbReference type="ARBA" id="ARBA00023315"/>
    </source>
</evidence>
<keyword evidence="2" id="KW-1003">Cell membrane</keyword>
<dbReference type="Pfam" id="PF03279">
    <property type="entry name" value="Lip_A_acyltrans"/>
    <property type="match status" value="1"/>
</dbReference>
<dbReference type="RefSeq" id="WP_273159532.1">
    <property type="nucleotide sequence ID" value="NZ_CAJPLR010000001.1"/>
</dbReference>
<comment type="subcellular location">
    <subcellularLocation>
        <location evidence="1">Cell inner membrane</location>
    </subcellularLocation>
</comment>
<dbReference type="Proteomes" id="UP000771736">
    <property type="component" value="Unassembled WGS sequence"/>
</dbReference>
<evidence type="ECO:0000313" key="8">
    <source>
        <dbReference type="EMBL" id="MBF1384343.1"/>
    </source>
</evidence>
<dbReference type="PANTHER" id="PTHR30606:SF9">
    <property type="entry name" value="LIPID A BIOSYNTHESIS LAUROYLTRANSFERASE"/>
    <property type="match status" value="1"/>
</dbReference>
<comment type="caution">
    <text evidence="8">The sequence shown here is derived from an EMBL/GenBank/DDBJ whole genome shotgun (WGS) entry which is preliminary data.</text>
</comment>
<evidence type="ECO:0000256" key="4">
    <source>
        <dbReference type="ARBA" id="ARBA00022679"/>
    </source>
</evidence>
<keyword evidence="4" id="KW-0808">Transferase</keyword>
<protein>
    <submittedName>
        <fullName evidence="8">Lipid A biosynthesis acyltransferase</fullName>
    </submittedName>
</protein>
<evidence type="ECO:0000313" key="9">
    <source>
        <dbReference type="Proteomes" id="UP000771736"/>
    </source>
</evidence>
<name>A0A930HME8_9BACT</name>